<dbReference type="InterPro" id="IPR013108">
    <property type="entry name" value="Amidohydro_3"/>
</dbReference>
<comment type="caution">
    <text evidence="2">The sequence shown here is derived from an EMBL/GenBank/DDBJ whole genome shotgun (WGS) entry which is preliminary data.</text>
</comment>
<dbReference type="Gene3D" id="3.10.310.70">
    <property type="match status" value="1"/>
</dbReference>
<dbReference type="Pfam" id="PF07969">
    <property type="entry name" value="Amidohydro_3"/>
    <property type="match status" value="1"/>
</dbReference>
<dbReference type="Proteomes" id="UP001168528">
    <property type="component" value="Unassembled WGS sequence"/>
</dbReference>
<dbReference type="InterPro" id="IPR032466">
    <property type="entry name" value="Metal_Hydrolase"/>
</dbReference>
<dbReference type="SUPFAM" id="SSF51556">
    <property type="entry name" value="Metallo-dependent hydrolases"/>
    <property type="match status" value="1"/>
</dbReference>
<dbReference type="CDD" id="cd01300">
    <property type="entry name" value="YtcJ_like"/>
    <property type="match status" value="1"/>
</dbReference>
<dbReference type="EC" id="3.5.-.-" evidence="2"/>
<proteinExistence type="predicted"/>
<name>A0ABT8RAT2_9BACT</name>
<dbReference type="InterPro" id="IPR033932">
    <property type="entry name" value="YtcJ-like"/>
</dbReference>
<gene>
    <name evidence="2" type="ORF">Q0590_19315</name>
</gene>
<dbReference type="PANTHER" id="PTHR22642:SF2">
    <property type="entry name" value="PROTEIN LONG AFTER FAR-RED 3"/>
    <property type="match status" value="1"/>
</dbReference>
<evidence type="ECO:0000259" key="1">
    <source>
        <dbReference type="Pfam" id="PF07969"/>
    </source>
</evidence>
<accession>A0ABT8RAT2</accession>
<evidence type="ECO:0000313" key="3">
    <source>
        <dbReference type="Proteomes" id="UP001168528"/>
    </source>
</evidence>
<dbReference type="PANTHER" id="PTHR22642">
    <property type="entry name" value="IMIDAZOLONEPROPIONASE"/>
    <property type="match status" value="1"/>
</dbReference>
<reference evidence="2" key="1">
    <citation type="submission" date="2023-07" db="EMBL/GenBank/DDBJ databases">
        <title>The genome sequence of Rhodocytophaga aerolata KACC 12507.</title>
        <authorList>
            <person name="Zhang X."/>
        </authorList>
    </citation>
    <scope>NUCLEOTIDE SEQUENCE</scope>
    <source>
        <strain evidence="2">KACC 12507</strain>
    </source>
</reference>
<dbReference type="GO" id="GO:0016787">
    <property type="term" value="F:hydrolase activity"/>
    <property type="evidence" value="ECO:0007669"/>
    <property type="project" value="UniProtKB-KW"/>
</dbReference>
<dbReference type="RefSeq" id="WP_302039238.1">
    <property type="nucleotide sequence ID" value="NZ_JAUKPO010000012.1"/>
</dbReference>
<sequence length="551" mass="61124">MLKSSLLATPYALLTFVLLLLFSCTATEKADLIIHNALVYTVDSSFTVVQAFAVKDGRFLESGSNEQILKNYKVDQTIDAGGKAVYPGFIDAHCHFLRYGLSLQNADLTGTTSFGEIIERIQAHRNKYPAASWIVGRGWDQNDWPEKAFPTKDTLDLLFPDTPVFLERIDGHAALVNQKALDLAGVTTSTRVSGGLVELKNNEPTGILVDNAADLVSRVIPQPGRQEVSQALQQAEKNCFAVGLTTVDDAGLGKAEVDLIDSLQKAKGLTMRMYVMLNPSQENQDHYFTSGPYKTDQLNVRSFKIYADGALGSRGACLLHDYHDRPGNKGFLLQTPQDLKNIATALYQHNFQMNTHCIGDSANRLLLDFYGGLLKGKNDRRWRIEHAQVVATTDVAKFGEYSVIPSVQPTHATSDMYWAGERLGETRVKTAYAFQDLYKQNQTIAFGSDFPVEAIEPLYGFHAAVARQDAKNYPKGGFQPENAMTREQALRGMTIWAAYSNFEEKEKGSIEKGKFADFVILEKDIMKASNAELRNIKVAQTFVGGKQVYSR</sequence>
<protein>
    <submittedName>
        <fullName evidence="2">Amidohydrolase</fullName>
        <ecNumber evidence="2">3.5.-.-</ecNumber>
    </submittedName>
</protein>
<dbReference type="PROSITE" id="PS51257">
    <property type="entry name" value="PROKAR_LIPOPROTEIN"/>
    <property type="match status" value="1"/>
</dbReference>
<dbReference type="Gene3D" id="3.20.20.140">
    <property type="entry name" value="Metal-dependent hydrolases"/>
    <property type="match status" value="1"/>
</dbReference>
<dbReference type="SUPFAM" id="SSF51338">
    <property type="entry name" value="Composite domain of metallo-dependent hydrolases"/>
    <property type="match status" value="1"/>
</dbReference>
<dbReference type="EMBL" id="JAUKPO010000012">
    <property type="protein sequence ID" value="MDO1448434.1"/>
    <property type="molecule type" value="Genomic_DNA"/>
</dbReference>
<keyword evidence="3" id="KW-1185">Reference proteome</keyword>
<dbReference type="Gene3D" id="2.30.40.10">
    <property type="entry name" value="Urease, subunit C, domain 1"/>
    <property type="match status" value="1"/>
</dbReference>
<feature type="domain" description="Amidohydrolase 3" evidence="1">
    <location>
        <begin position="76"/>
        <end position="549"/>
    </location>
</feature>
<keyword evidence="2" id="KW-0378">Hydrolase</keyword>
<evidence type="ECO:0000313" key="2">
    <source>
        <dbReference type="EMBL" id="MDO1448434.1"/>
    </source>
</evidence>
<dbReference type="InterPro" id="IPR011059">
    <property type="entry name" value="Metal-dep_hydrolase_composite"/>
</dbReference>
<organism evidence="2 3">
    <name type="scientific">Rhodocytophaga aerolata</name>
    <dbReference type="NCBI Taxonomy" id="455078"/>
    <lineage>
        <taxon>Bacteria</taxon>
        <taxon>Pseudomonadati</taxon>
        <taxon>Bacteroidota</taxon>
        <taxon>Cytophagia</taxon>
        <taxon>Cytophagales</taxon>
        <taxon>Rhodocytophagaceae</taxon>
        <taxon>Rhodocytophaga</taxon>
    </lineage>
</organism>